<protein>
    <recommendedName>
        <fullName evidence="3">Nuclease SbcCD subunit C</fullName>
    </recommendedName>
</protein>
<dbReference type="RefSeq" id="WP_116277226.1">
    <property type="nucleotide sequence ID" value="NZ_NFZX01000003.1"/>
</dbReference>
<comment type="caution">
    <text evidence="5">The sequence shown here is derived from an EMBL/GenBank/DDBJ whole genome shotgun (WGS) entry which is preliminary data.</text>
</comment>
<reference evidence="5 6" key="1">
    <citation type="submission" date="2017-05" db="EMBL/GenBank/DDBJ databases">
        <title>Virgibacillus sp. AK90 isolated from a saltern of Kakinada, India.</title>
        <authorList>
            <person name="Gupta V."/>
            <person name="Sidhu C."/>
            <person name="Korpole S."/>
            <person name="Pinnaka A.K."/>
        </authorList>
    </citation>
    <scope>NUCLEOTIDE SEQUENCE [LARGE SCALE GENOMIC DNA]</scope>
    <source>
        <strain evidence="5 6">AK90</strain>
    </source>
</reference>
<keyword evidence="4" id="KW-0175">Coiled coil</keyword>
<evidence type="ECO:0000256" key="2">
    <source>
        <dbReference type="ARBA" id="ARBA00011322"/>
    </source>
</evidence>
<evidence type="ECO:0000313" key="5">
    <source>
        <dbReference type="EMBL" id="RFA37061.1"/>
    </source>
</evidence>
<feature type="coiled-coil region" evidence="4">
    <location>
        <begin position="282"/>
        <end position="561"/>
    </location>
</feature>
<sequence>MKVIKLLHLKLVNFKGIKEFELPTNGQDLNIYAQNEGGKTTIFDAFTWLLFNKGSKDNQDFGIKTIRNGEVVHNLNHEVEAVLDVDGKEYKLKKVFKEKWTQKKGSATKEFTGHTTKYFSRDVPISKKEYDDLIKEIIGTDQVDSFLKRYKKMKVENVFKLLTVPNFFVDGLHWKERRELLLEITGNISDEEILDSETKFEKLKNALNGNSIEDHKLVIASRKKEINDRLKVIPELINENHLNIPDLNGLDEQKIHKQIDKLSSEIDLKNDRISALKNGDEINDLKKQISNIDYEINNIRNEHAQNEKQEVFKLQARLQEEKSNLSILQGDVKGKMQQKSANDERIKDIERQLVELREQYKESQEQYRLQNELTFDHESNCVCPTCEQDLPEEKIEEAVANFNRNKSNLLEKIQGRIEGLNKKGPELAKKVEEIKKENDVVQADIDKITEQGSKKKEDIEKLEEKIKKAESTVTPIEETQEYKTLVKQKELIEQQIEQLQQLVYESVNGVREEIKSIKEEQAKLQVDLSKVSQAKQIQERINALENEQKDLAEQYESMEHEDYLINEFTNKKVQLIDEKVSKYFEITRFKMFEKQVNGGLDDRCEPTYKGVPFSEGLNDGAKFSVGIDIINVLSKHFGIQAPIFFDNAEQVTKFLVEPVAQMIAMYASEKDKELRVETKPKEESEVA</sequence>
<dbReference type="PANTHER" id="PTHR32114:SF2">
    <property type="entry name" value="ABC TRANSPORTER ABCH.3"/>
    <property type="match status" value="1"/>
</dbReference>
<dbReference type="Gene3D" id="3.40.50.300">
    <property type="entry name" value="P-loop containing nucleotide triphosphate hydrolases"/>
    <property type="match status" value="1"/>
</dbReference>
<evidence type="ECO:0000256" key="4">
    <source>
        <dbReference type="SAM" id="Coils"/>
    </source>
</evidence>
<name>A0A3E0WY11_9BACI</name>
<dbReference type="GO" id="GO:0006302">
    <property type="term" value="P:double-strand break repair"/>
    <property type="evidence" value="ECO:0007669"/>
    <property type="project" value="InterPro"/>
</dbReference>
<proteinExistence type="inferred from homology"/>
<evidence type="ECO:0000256" key="3">
    <source>
        <dbReference type="ARBA" id="ARBA00013368"/>
    </source>
</evidence>
<comment type="similarity">
    <text evidence="1">Belongs to the SMC family. SbcC subfamily.</text>
</comment>
<evidence type="ECO:0000313" key="6">
    <source>
        <dbReference type="Proteomes" id="UP000256488"/>
    </source>
</evidence>
<evidence type="ECO:0000256" key="1">
    <source>
        <dbReference type="ARBA" id="ARBA00006930"/>
    </source>
</evidence>
<organism evidence="5 6">
    <name type="scientific">Virgibacillus dokdonensis</name>
    <dbReference type="NCBI Taxonomy" id="302167"/>
    <lineage>
        <taxon>Bacteria</taxon>
        <taxon>Bacillati</taxon>
        <taxon>Bacillota</taxon>
        <taxon>Bacilli</taxon>
        <taxon>Bacillales</taxon>
        <taxon>Bacillaceae</taxon>
        <taxon>Virgibacillus</taxon>
    </lineage>
</organism>
<dbReference type="InterPro" id="IPR027417">
    <property type="entry name" value="P-loop_NTPase"/>
</dbReference>
<comment type="subunit">
    <text evidence="2">Heterodimer of SbcC and SbcD.</text>
</comment>
<dbReference type="PANTHER" id="PTHR32114">
    <property type="entry name" value="ABC TRANSPORTER ABCH.3"/>
    <property type="match status" value="1"/>
</dbReference>
<dbReference type="SUPFAM" id="SSF75712">
    <property type="entry name" value="Rad50 coiled-coil Zn hook"/>
    <property type="match status" value="1"/>
</dbReference>
<accession>A0A3E0WY11</accession>
<gene>
    <name evidence="5" type="ORF">CAI16_03035</name>
</gene>
<dbReference type="GO" id="GO:0016887">
    <property type="term" value="F:ATP hydrolysis activity"/>
    <property type="evidence" value="ECO:0007669"/>
    <property type="project" value="InterPro"/>
</dbReference>
<dbReference type="EMBL" id="NFZX01000003">
    <property type="protein sequence ID" value="RFA37061.1"/>
    <property type="molecule type" value="Genomic_DNA"/>
</dbReference>
<dbReference type="AlphaFoldDB" id="A0A3E0WY11"/>
<dbReference type="Gene3D" id="1.10.287.1490">
    <property type="match status" value="1"/>
</dbReference>
<dbReference type="Proteomes" id="UP000256488">
    <property type="component" value="Unassembled WGS sequence"/>
</dbReference>